<dbReference type="Proteomes" id="UP000573327">
    <property type="component" value="Unassembled WGS sequence"/>
</dbReference>
<evidence type="ECO:0000313" key="4">
    <source>
        <dbReference type="Proteomes" id="UP000573327"/>
    </source>
</evidence>
<protein>
    <submittedName>
        <fullName evidence="3">Ribosomal protein S18 acetylase RimI-like enzyme</fullName>
    </submittedName>
</protein>
<evidence type="ECO:0000259" key="2">
    <source>
        <dbReference type="PROSITE" id="PS51186"/>
    </source>
</evidence>
<gene>
    <name evidence="3" type="ORF">F4556_000898</name>
</gene>
<keyword evidence="3" id="KW-0689">Ribosomal protein</keyword>
<dbReference type="GO" id="GO:0005840">
    <property type="term" value="C:ribosome"/>
    <property type="evidence" value="ECO:0007669"/>
    <property type="project" value="UniProtKB-KW"/>
</dbReference>
<evidence type="ECO:0000256" key="1">
    <source>
        <dbReference type="SAM" id="MobiDB-lite"/>
    </source>
</evidence>
<dbReference type="InterPro" id="IPR016181">
    <property type="entry name" value="Acyl_CoA_acyltransferase"/>
</dbReference>
<feature type="region of interest" description="Disordered" evidence="1">
    <location>
        <begin position="1"/>
        <end position="20"/>
    </location>
</feature>
<dbReference type="CDD" id="cd04301">
    <property type="entry name" value="NAT_SF"/>
    <property type="match status" value="1"/>
</dbReference>
<dbReference type="PANTHER" id="PTHR43072">
    <property type="entry name" value="N-ACETYLTRANSFERASE"/>
    <property type="match status" value="1"/>
</dbReference>
<dbReference type="GO" id="GO:0016747">
    <property type="term" value="F:acyltransferase activity, transferring groups other than amino-acyl groups"/>
    <property type="evidence" value="ECO:0007669"/>
    <property type="project" value="InterPro"/>
</dbReference>
<dbReference type="SUPFAM" id="SSF55729">
    <property type="entry name" value="Acyl-CoA N-acyltransferases (Nat)"/>
    <property type="match status" value="2"/>
</dbReference>
<dbReference type="Pfam" id="PF00583">
    <property type="entry name" value="Acetyltransf_1"/>
    <property type="match status" value="2"/>
</dbReference>
<dbReference type="AlphaFoldDB" id="A0A7W7S7L0"/>
<dbReference type="EMBL" id="JACHJR010000001">
    <property type="protein sequence ID" value="MBB4945363.1"/>
    <property type="molecule type" value="Genomic_DNA"/>
</dbReference>
<evidence type="ECO:0000313" key="3">
    <source>
        <dbReference type="EMBL" id="MBB4945363.1"/>
    </source>
</evidence>
<keyword evidence="3" id="KW-0687">Ribonucleoprotein</keyword>
<reference evidence="3 4" key="1">
    <citation type="submission" date="2020-08" db="EMBL/GenBank/DDBJ databases">
        <title>Sequencing the genomes of 1000 actinobacteria strains.</title>
        <authorList>
            <person name="Klenk H.-P."/>
        </authorList>
    </citation>
    <scope>NUCLEOTIDE SEQUENCE [LARGE SCALE GENOMIC DNA]</scope>
    <source>
        <strain evidence="3 4">DSM 44786</strain>
    </source>
</reference>
<accession>A0A7W7S7L0</accession>
<dbReference type="Gene3D" id="3.40.630.30">
    <property type="match status" value="2"/>
</dbReference>
<keyword evidence="4" id="KW-1185">Reference proteome</keyword>
<organism evidence="3 4">
    <name type="scientific">Kitasatospora gansuensis</name>
    <dbReference type="NCBI Taxonomy" id="258050"/>
    <lineage>
        <taxon>Bacteria</taxon>
        <taxon>Bacillati</taxon>
        <taxon>Actinomycetota</taxon>
        <taxon>Actinomycetes</taxon>
        <taxon>Kitasatosporales</taxon>
        <taxon>Streptomycetaceae</taxon>
        <taxon>Kitasatospora</taxon>
    </lineage>
</organism>
<name>A0A7W7S7L0_9ACTN</name>
<dbReference type="PROSITE" id="PS51186">
    <property type="entry name" value="GNAT"/>
    <property type="match status" value="2"/>
</dbReference>
<proteinExistence type="predicted"/>
<sequence>MTTTLRPESPEEPLPGEGRTRRWLICVNGRPVGGLRTTSRPYGEQSWGEISELEVTGGRRRGRGTVGALAAEEVLRGWGCSRVDVTVPAGNDAALGLAVTLGYTERMLNLAKDLSQLPTLPTEVTVRPIGPEQYGGWLEQVKAGYQRELVGSGLGEQAARAKADADHRRLLREGHATPGTALRELTDAQGTLLGTLWLTLRQEIQPDGEPLAWVMSVAVEPEHRGHGHGRTLMLLAERECLAAGVRRLGLNVFSSNTVAVRLYESLGYRPTRRVMGKSLA</sequence>
<comment type="caution">
    <text evidence="3">The sequence shown here is derived from an EMBL/GenBank/DDBJ whole genome shotgun (WGS) entry which is preliminary data.</text>
</comment>
<feature type="domain" description="N-acetyltransferase" evidence="2">
    <location>
        <begin position="1"/>
        <end position="123"/>
    </location>
</feature>
<feature type="domain" description="N-acetyltransferase" evidence="2">
    <location>
        <begin position="124"/>
        <end position="280"/>
    </location>
</feature>
<dbReference type="InterPro" id="IPR000182">
    <property type="entry name" value="GNAT_dom"/>
</dbReference>
<dbReference type="RefSeq" id="WP_184911773.1">
    <property type="nucleotide sequence ID" value="NZ_JACHJR010000001.1"/>
</dbReference>